<dbReference type="AlphaFoldDB" id="A0A1B1YEF2"/>
<name>A0A1B1YEF2_THEST</name>
<evidence type="ECO:0000256" key="5">
    <source>
        <dbReference type="SAM" id="MobiDB-lite"/>
    </source>
</evidence>
<keyword evidence="3" id="KW-0813">Transport</keyword>
<dbReference type="InterPro" id="IPR002491">
    <property type="entry name" value="ABC_transptr_periplasmic_BD"/>
</dbReference>
<dbReference type="GO" id="GO:0030288">
    <property type="term" value="C:outer membrane-bounded periplasmic space"/>
    <property type="evidence" value="ECO:0007669"/>
    <property type="project" value="TreeGrafter"/>
</dbReference>
<dbReference type="OrthoDB" id="63946at2"/>
<evidence type="ECO:0000256" key="3">
    <source>
        <dbReference type="ARBA" id="ARBA00022448"/>
    </source>
</evidence>
<reference evidence="8 9" key="1">
    <citation type="submission" date="2016-02" db="EMBL/GenBank/DDBJ databases">
        <title>Comparison of Clostridium stercorarium subspecies using comparative genomics and transcriptomics.</title>
        <authorList>
            <person name="Schellenberg J."/>
            <person name="Thallinger G."/>
            <person name="Levin D.B."/>
            <person name="Zhang X."/>
            <person name="Alvare G."/>
            <person name="Fristensky B."/>
            <person name="Sparling R."/>
        </authorList>
    </citation>
    <scope>NUCLEOTIDE SEQUENCE [LARGE SCALE GENOMIC DNA]</scope>
    <source>
        <strain evidence="8 9">DSM 2910</strain>
    </source>
</reference>
<feature type="compositionally biased region" description="Gly residues" evidence="5">
    <location>
        <begin position="261"/>
        <end position="278"/>
    </location>
</feature>
<dbReference type="EMBL" id="CP014672">
    <property type="protein sequence ID" value="ANW99141.1"/>
    <property type="molecule type" value="Genomic_DNA"/>
</dbReference>
<keyword evidence="4 6" id="KW-0732">Signal</keyword>
<comment type="similarity">
    <text evidence="2">Belongs to the bacterial solute-binding protein 8 family.</text>
</comment>
<dbReference type="Gene3D" id="3.40.50.1980">
    <property type="entry name" value="Nitrogenase molybdenum iron protein domain"/>
    <property type="match status" value="2"/>
</dbReference>
<feature type="chain" id="PRO_5038432998" evidence="6">
    <location>
        <begin position="22"/>
        <end position="366"/>
    </location>
</feature>
<evidence type="ECO:0000256" key="1">
    <source>
        <dbReference type="ARBA" id="ARBA00004196"/>
    </source>
</evidence>
<protein>
    <submittedName>
        <fullName evidence="8">ABC transporter substrate-binding protein</fullName>
    </submittedName>
</protein>
<proteinExistence type="inferred from homology"/>
<dbReference type="SUPFAM" id="SSF53807">
    <property type="entry name" value="Helical backbone' metal receptor"/>
    <property type="match status" value="1"/>
</dbReference>
<gene>
    <name evidence="8" type="ORF">CSTERTH_08940</name>
</gene>
<evidence type="ECO:0000313" key="9">
    <source>
        <dbReference type="Proteomes" id="UP000092971"/>
    </source>
</evidence>
<feature type="region of interest" description="Disordered" evidence="5">
    <location>
        <begin position="260"/>
        <end position="280"/>
    </location>
</feature>
<feature type="signal peptide" evidence="6">
    <location>
        <begin position="1"/>
        <end position="21"/>
    </location>
</feature>
<comment type="subcellular location">
    <subcellularLocation>
        <location evidence="1">Cell envelope</location>
    </subcellularLocation>
</comment>
<dbReference type="Proteomes" id="UP000092971">
    <property type="component" value="Chromosome"/>
</dbReference>
<dbReference type="PANTHER" id="PTHR30532">
    <property type="entry name" value="IRON III DICITRATE-BINDING PERIPLASMIC PROTEIN"/>
    <property type="match status" value="1"/>
</dbReference>
<evidence type="ECO:0000256" key="6">
    <source>
        <dbReference type="SAM" id="SignalP"/>
    </source>
</evidence>
<dbReference type="PANTHER" id="PTHR30532:SF28">
    <property type="entry name" value="PETROBACTIN-BINDING PROTEIN YCLQ"/>
    <property type="match status" value="1"/>
</dbReference>
<dbReference type="PROSITE" id="PS51257">
    <property type="entry name" value="PROKAR_LIPOPROTEIN"/>
    <property type="match status" value="1"/>
</dbReference>
<evidence type="ECO:0000313" key="8">
    <source>
        <dbReference type="EMBL" id="ANW99141.1"/>
    </source>
</evidence>
<feature type="domain" description="Fe/B12 periplasmic-binding" evidence="7">
    <location>
        <begin position="83"/>
        <end position="366"/>
    </location>
</feature>
<organism evidence="8 9">
    <name type="scientific">Thermoclostridium stercorarium subsp. thermolacticum DSM 2910</name>
    <dbReference type="NCBI Taxonomy" id="1121336"/>
    <lineage>
        <taxon>Bacteria</taxon>
        <taxon>Bacillati</taxon>
        <taxon>Bacillota</taxon>
        <taxon>Clostridia</taxon>
        <taxon>Eubacteriales</taxon>
        <taxon>Oscillospiraceae</taxon>
        <taxon>Thermoclostridium</taxon>
    </lineage>
</organism>
<evidence type="ECO:0000259" key="7">
    <source>
        <dbReference type="PROSITE" id="PS50983"/>
    </source>
</evidence>
<evidence type="ECO:0000256" key="4">
    <source>
        <dbReference type="ARBA" id="ARBA00022729"/>
    </source>
</evidence>
<dbReference type="RefSeq" id="WP_015359515.1">
    <property type="nucleotide sequence ID" value="NZ_CP014672.1"/>
</dbReference>
<dbReference type="GO" id="GO:1901678">
    <property type="term" value="P:iron coordination entity transport"/>
    <property type="evidence" value="ECO:0007669"/>
    <property type="project" value="UniProtKB-ARBA"/>
</dbReference>
<dbReference type="PROSITE" id="PS50983">
    <property type="entry name" value="FE_B12_PBP"/>
    <property type="match status" value="1"/>
</dbReference>
<dbReference type="InterPro" id="IPR051313">
    <property type="entry name" value="Bact_iron-sidero_bind"/>
</dbReference>
<dbReference type="Pfam" id="PF01497">
    <property type="entry name" value="Peripla_BP_2"/>
    <property type="match status" value="1"/>
</dbReference>
<sequence length="366" mass="38693">MKKYLLAFLAFIVIISLTACGGVDEKSKETQKSENVNVNAGVLNESDNANTVSKSNRPETVTVTSVNGQSEPVEVEVPYDPQRIVVLDLAALDIIDSLGLGDRVVGVADSSNVEYLKGYMEKENTVNVGTVKEVDFEAIMACEPDVIFMGVRMGDNYDALNEIAPVVRLITDSEIGVVESTRKNAMTIASIFGKEAEVDAFFAGFDERIAALKEVAAGKTAIVGMCTNGGFYILGNNGRCSIIGVEIGFENLGNGAANANSGGGSEGGNGRNSGGSGSPHGNEASFELIVALKPDYIFVMDRDAAIGTNGAKPAKEIMENELVMSTDAYKNGNLIILEHPAVWYVAEGGIKALSIMLSDLESALLK</sequence>
<accession>A0A1B1YEF2</accession>
<evidence type="ECO:0000256" key="2">
    <source>
        <dbReference type="ARBA" id="ARBA00008814"/>
    </source>
</evidence>